<feature type="domain" description="DAGKc" evidence="1">
    <location>
        <begin position="1"/>
        <end position="150"/>
    </location>
</feature>
<sequence length="399" mass="44483">MAVCVVYNPAAGHGLAELMIREYIQPRLNMWKKLKLDRPEPIYHVTNPIKGARDAVRHLSPSSQTSTLIVLGGDGTTHEILEEAMQRFNSDLSNLQLVLVPTGTGNALYQSYFGPGTSSGDQWRLRSFEAFLQGDVQSLVPLTLLQVEPNHRLATAVTSHALHAAILRDSEVLRTEHPGVERFKIAAEENISTWFDATLFIKPLGDGRVLRYDPAAKEFKPVSAAFDDYLCHDDGRVEVPGVFIYMNAMVVDRLEADFVPAPFAGALSEPHLRRPQEAVDIIVVRPYRNPRVHTLLHTSDDIKEMHNEYAQDVMQRVLFEGMYKDGVHVNFTYTPDGQVDIEGSSGGPRVVEYFRASGYEWVSSADDSQAQTVCVDGSIMTAARTHVKISPIRGIKLWS</sequence>
<dbReference type="PROSITE" id="PS50146">
    <property type="entry name" value="DAGK"/>
    <property type="match status" value="1"/>
</dbReference>
<reference evidence="2" key="1">
    <citation type="submission" date="2023-03" db="EMBL/GenBank/DDBJ databases">
        <title>Mating type loci evolution in Malassezia.</title>
        <authorList>
            <person name="Coelho M.A."/>
        </authorList>
    </citation>
    <scope>NUCLEOTIDE SEQUENCE</scope>
    <source>
        <strain evidence="2">CBS 10434</strain>
    </source>
</reference>
<dbReference type="AlphaFoldDB" id="A0AAF0ECY3"/>
<accession>A0AAF0ECY3</accession>
<gene>
    <name evidence="2" type="ORF">MCAP1_002752</name>
</gene>
<dbReference type="InterPro" id="IPR001206">
    <property type="entry name" value="Diacylglycerol_kinase_cat_dom"/>
</dbReference>
<evidence type="ECO:0000313" key="3">
    <source>
        <dbReference type="Proteomes" id="UP001220961"/>
    </source>
</evidence>
<evidence type="ECO:0000313" key="2">
    <source>
        <dbReference type="EMBL" id="WFD20506.1"/>
    </source>
</evidence>
<organism evidence="2 3">
    <name type="scientific">Malassezia caprae</name>
    <dbReference type="NCBI Taxonomy" id="1381934"/>
    <lineage>
        <taxon>Eukaryota</taxon>
        <taxon>Fungi</taxon>
        <taxon>Dikarya</taxon>
        <taxon>Basidiomycota</taxon>
        <taxon>Ustilaginomycotina</taxon>
        <taxon>Malasseziomycetes</taxon>
        <taxon>Malasseziales</taxon>
        <taxon>Malasseziaceae</taxon>
        <taxon>Malassezia</taxon>
    </lineage>
</organism>
<dbReference type="InterPro" id="IPR016064">
    <property type="entry name" value="NAD/diacylglycerol_kinase_sf"/>
</dbReference>
<dbReference type="InterPro" id="IPR017438">
    <property type="entry name" value="ATP-NAD_kinase_N"/>
</dbReference>
<name>A0AAF0ECY3_9BASI</name>
<dbReference type="Gene3D" id="3.40.50.10330">
    <property type="entry name" value="Probable inorganic polyphosphate/atp-NAD kinase, domain 1"/>
    <property type="match status" value="1"/>
</dbReference>
<keyword evidence="3" id="KW-1185">Reference proteome</keyword>
<dbReference type="Pfam" id="PF00781">
    <property type="entry name" value="DAGK_cat"/>
    <property type="match status" value="1"/>
</dbReference>
<dbReference type="SUPFAM" id="SSF111331">
    <property type="entry name" value="NAD kinase/diacylglycerol kinase-like"/>
    <property type="match status" value="1"/>
</dbReference>
<protein>
    <recommendedName>
        <fullName evidence="1">DAGKc domain-containing protein</fullName>
    </recommendedName>
</protein>
<evidence type="ECO:0000259" key="1">
    <source>
        <dbReference type="PROSITE" id="PS50146"/>
    </source>
</evidence>
<dbReference type="EMBL" id="CP119912">
    <property type="protein sequence ID" value="WFD20506.1"/>
    <property type="molecule type" value="Genomic_DNA"/>
</dbReference>
<dbReference type="GO" id="GO:0016301">
    <property type="term" value="F:kinase activity"/>
    <property type="evidence" value="ECO:0007669"/>
    <property type="project" value="InterPro"/>
</dbReference>
<dbReference type="Proteomes" id="UP001220961">
    <property type="component" value="Chromosome 5"/>
</dbReference>
<proteinExistence type="predicted"/>